<gene>
    <name evidence="2" type="ORF">OGZ51_05435</name>
</gene>
<dbReference type="AlphaFoldDB" id="A0A9X4S4T0"/>
<dbReference type="EMBL" id="JAOWLY010000004">
    <property type="protein sequence ID" value="MDG4983587.1"/>
    <property type="molecule type" value="Genomic_DNA"/>
</dbReference>
<keyword evidence="1" id="KW-0472">Membrane</keyword>
<keyword evidence="1" id="KW-0812">Transmembrane</keyword>
<evidence type="ECO:0000313" key="3">
    <source>
        <dbReference type="Proteomes" id="UP001152614"/>
    </source>
</evidence>
<organism evidence="2 3">
    <name type="scientific">Lactococcus lactis</name>
    <dbReference type="NCBI Taxonomy" id="1358"/>
    <lineage>
        <taxon>Bacteria</taxon>
        <taxon>Bacillati</taxon>
        <taxon>Bacillota</taxon>
        <taxon>Bacilli</taxon>
        <taxon>Lactobacillales</taxon>
        <taxon>Streptococcaceae</taxon>
        <taxon>Lactococcus</taxon>
    </lineage>
</organism>
<feature type="transmembrane region" description="Helical" evidence="1">
    <location>
        <begin position="12"/>
        <end position="35"/>
    </location>
</feature>
<evidence type="ECO:0000313" key="2">
    <source>
        <dbReference type="EMBL" id="MDG4983587.1"/>
    </source>
</evidence>
<sequence>MKRFQWRSVTADLLMKIIVIIILSFIALFAFNFLISGTIYAVNFWSMISSVITTFVALVALIIFLRNVIINNIYEVCLDMVGNEFYNSILPYDEKLLEKYKELQIKFKDVNDDVRFAHNSDYMKELDVLYRECYIKAFKDCLNEMWWLGKFVIKLHGFVVTGDYSLHMEFMKAYRKDWFEDN</sequence>
<proteinExistence type="predicted"/>
<protein>
    <submittedName>
        <fullName evidence="2">Uncharacterized protein</fullName>
    </submittedName>
</protein>
<reference evidence="2" key="2">
    <citation type="journal article" date="2023" name="Food Microbiol.">
        <title>Evaluation of the fermentation potential of lactic acid bacteria isolated from herbs, fruits and vegetables as starter cultures in nut-based milk alternatives.</title>
        <authorList>
            <person name="Huang W."/>
            <person name="Dong A."/>
            <person name="Pham H.T."/>
            <person name="Zhou C."/>
            <person name="Huo Z."/>
            <person name="Watjen A.P."/>
            <person name="Prakash S."/>
            <person name="Bang-Berthelsen C.H."/>
            <person name="Turner M.S."/>
        </authorList>
    </citation>
    <scope>NUCLEOTIDE SEQUENCE</scope>
    <source>
        <strain evidence="2">3</strain>
    </source>
</reference>
<feature type="transmembrane region" description="Helical" evidence="1">
    <location>
        <begin position="41"/>
        <end position="65"/>
    </location>
</feature>
<dbReference type="Proteomes" id="UP001152614">
    <property type="component" value="Unassembled WGS sequence"/>
</dbReference>
<accession>A0A9X4S4T0</accession>
<dbReference type="RefSeq" id="WP_278228848.1">
    <property type="nucleotide sequence ID" value="NZ_JAOWLY010000004.1"/>
</dbReference>
<reference evidence="2" key="1">
    <citation type="submission" date="2022-10" db="EMBL/GenBank/DDBJ databases">
        <authorList>
            <person name="Turner M.S."/>
            <person name="Huang W."/>
        </authorList>
    </citation>
    <scope>NUCLEOTIDE SEQUENCE</scope>
    <source>
        <strain evidence="2">3</strain>
    </source>
</reference>
<comment type="caution">
    <text evidence="2">The sequence shown here is derived from an EMBL/GenBank/DDBJ whole genome shotgun (WGS) entry which is preliminary data.</text>
</comment>
<name>A0A9X4S4T0_9LACT</name>
<evidence type="ECO:0000256" key="1">
    <source>
        <dbReference type="SAM" id="Phobius"/>
    </source>
</evidence>
<keyword evidence="1" id="KW-1133">Transmembrane helix</keyword>